<dbReference type="InterPro" id="IPR015883">
    <property type="entry name" value="Glyco_hydro_20_cat"/>
</dbReference>
<feature type="domain" description="F5/8 type C" evidence="5">
    <location>
        <begin position="1280"/>
        <end position="1377"/>
    </location>
</feature>
<gene>
    <name evidence="6" type="ORF">PXH68_01615</name>
</gene>
<evidence type="ECO:0000256" key="3">
    <source>
        <dbReference type="ARBA" id="ARBA00023295"/>
    </source>
</evidence>
<feature type="region of interest" description="Disordered" evidence="4">
    <location>
        <begin position="1431"/>
        <end position="1586"/>
    </location>
</feature>
<protein>
    <submittedName>
        <fullName evidence="6">Discoidin domain-containing protein</fullName>
    </submittedName>
</protein>
<feature type="compositionally biased region" description="Pro residues" evidence="4">
    <location>
        <begin position="1442"/>
        <end position="1536"/>
    </location>
</feature>
<dbReference type="SUPFAM" id="SSF55545">
    <property type="entry name" value="beta-N-acetylhexosaminidase-like domain"/>
    <property type="match status" value="1"/>
</dbReference>
<dbReference type="EMBL" id="CP118733">
    <property type="protein sequence ID" value="WNY47433.1"/>
    <property type="molecule type" value="Genomic_DNA"/>
</dbReference>
<dbReference type="SUPFAM" id="SSF51445">
    <property type="entry name" value="(Trans)glycosidases"/>
    <property type="match status" value="1"/>
</dbReference>
<dbReference type="Gene3D" id="3.30.379.10">
    <property type="entry name" value="Chitobiase/beta-hexosaminidase domain 2-like"/>
    <property type="match status" value="1"/>
</dbReference>
<dbReference type="InterPro" id="IPR029018">
    <property type="entry name" value="Hex-like_dom2"/>
</dbReference>
<dbReference type="InterPro" id="IPR052764">
    <property type="entry name" value="GH20_Enzymes"/>
</dbReference>
<dbReference type="KEGG" id="ssuv:PXH68_01615"/>
<feature type="domain" description="F5/8 type C" evidence="5">
    <location>
        <begin position="258"/>
        <end position="422"/>
    </location>
</feature>
<evidence type="ECO:0000259" key="5">
    <source>
        <dbReference type="PROSITE" id="PS50022"/>
    </source>
</evidence>
<dbReference type="CDD" id="cd06564">
    <property type="entry name" value="GH20_DspB_LnbB-like"/>
    <property type="match status" value="1"/>
</dbReference>
<evidence type="ECO:0000313" key="7">
    <source>
        <dbReference type="Proteomes" id="UP001304088"/>
    </source>
</evidence>
<dbReference type="Proteomes" id="UP001304088">
    <property type="component" value="Chromosome"/>
</dbReference>
<evidence type="ECO:0000256" key="2">
    <source>
        <dbReference type="ARBA" id="ARBA00022801"/>
    </source>
</evidence>
<dbReference type="PANTHER" id="PTHR43678:SF1">
    <property type="entry name" value="BETA-N-ACETYLHEXOSAMINIDASE"/>
    <property type="match status" value="1"/>
</dbReference>
<dbReference type="Gene3D" id="3.20.20.80">
    <property type="entry name" value="Glycosidases"/>
    <property type="match status" value="1"/>
</dbReference>
<feature type="compositionally biased region" description="Pro residues" evidence="4">
    <location>
        <begin position="1546"/>
        <end position="1580"/>
    </location>
</feature>
<proteinExistence type="inferred from homology"/>
<dbReference type="InterPro" id="IPR017853">
    <property type="entry name" value="GH"/>
</dbReference>
<dbReference type="GO" id="GO:0004563">
    <property type="term" value="F:beta-N-acetylhexosaminidase activity"/>
    <property type="evidence" value="ECO:0007669"/>
    <property type="project" value="UniProtKB-ARBA"/>
</dbReference>
<keyword evidence="7" id="KW-1185">Reference proteome</keyword>
<comment type="similarity">
    <text evidence="1">Belongs to the glycosyl hydrolase 20 family.</text>
</comment>
<dbReference type="RefSeq" id="WP_248027230.1">
    <property type="nucleotide sequence ID" value="NZ_CP118733.1"/>
</dbReference>
<evidence type="ECO:0000313" key="6">
    <source>
        <dbReference type="EMBL" id="WNY47433.1"/>
    </source>
</evidence>
<dbReference type="Pfam" id="PF00728">
    <property type="entry name" value="Glyco_hydro_20"/>
    <property type="match status" value="1"/>
</dbReference>
<feature type="domain" description="F5/8 type C" evidence="5">
    <location>
        <begin position="89"/>
        <end position="249"/>
    </location>
</feature>
<name>A0AA96ZZ96_9STRE</name>
<organism evidence="6 7">
    <name type="scientific">Streptococcus suivaginalis</name>
    <dbReference type="NCBI Taxonomy" id="3028082"/>
    <lineage>
        <taxon>Bacteria</taxon>
        <taxon>Bacillati</taxon>
        <taxon>Bacillota</taxon>
        <taxon>Bacilli</taxon>
        <taxon>Lactobacillales</taxon>
        <taxon>Streptococcaceae</taxon>
        <taxon>Streptococcus</taxon>
    </lineage>
</organism>
<keyword evidence="2" id="KW-0378">Hydrolase</keyword>
<dbReference type="SUPFAM" id="SSF49785">
    <property type="entry name" value="Galactose-binding domain-like"/>
    <property type="match status" value="3"/>
</dbReference>
<sequence>MRRTNHTHLERRYRYAIRKSTLGVGIAVVGIFLMGTKSYQVLAEEVPVHSIETLIDEESALSEELETPSELPPVEVNHHPAGEVALAEAGAVLEPISSNLAAGKEVTSSGIEEGTSFLASYVVDQDSATRFSGARMKANGPVDPAAPQTSQWLEVDLGDQASVDSIAIDFFQKVYASNYQVVTSANKESWQEVATRHLEASPSTVNPTDLIQFDTAKVVERYLRFTFNQVNPYAHGNSVSIKEVRVMGRMLGEEAAPTTGQNQPFVESLISRNRPATSSGVEAGTGTRPEFAFDTDAASRYAAQDMKPNGQVAADYNQTSQWLQVDLGAASRISSIEIDFFKKVYATDYEILTADEETASQWTSLVRRRELQDSQTLENQTDRIQFESPLEAKRFVRFRFDRVNRFAGGKAVSVTDIRIKGMLTEEVKTPVDPIAKLANASLAVADGRVVLTNIQEDDEYSYDIIGSAKEYVVENDGRISSYILNDQDVVMLVAARRKSDQSILPASKTNKTIRIAASHQEEVTGSNQKPSLALEIQEFLAGQGIRQLSESDKVYIDPAFKKQFDLFNQDLSDILGFSLSQSSREEATIVFQLSDQYNLKDEGYLLRVGEKIEIFAGSEKAINYAAVTLAQMLQKDGHLTQGVYRDYPNYAIRGMLLDVARIPMRMDFLKEVSRLFRWYKLNELHLHFNDTQWPASGNRADVEAWRKTEKAHRLESPTFPSLNQGDFKHDRYEGEYDFYRTTYGNPTYSLDEFRAFQAENKAAGIQILAEIDSPGHSSVYSIYALDNPDNIDYLGQPIHHPRDLEALAINEEVLPERTARAKRFITDLITGYLDEEIFDYGHIHLGVDEYWQKEGNVESFRTYLNELNALAKSKGKTLRTWGALSKFNGTTPVDKDIIFDEWAQYESISVDRINEGFKVVNVPQPFTYVTPGRNHKDIINEQYVFEYWNPTIFNFDYANALAGEPNLLGAKGAMWGDEHAEGIEESDLYYRLEKSLAMIGFKTWNDQTNRSYLDYQTSMEVTKLRKNYMPLESKSEVLVHIDADHVHDGSVVDLSNNNRKIQSVGDLTVEELDGEKWFKFTGDNHLLTDIETISLPYTIEMTFRPTAIDQGSLLFSEDGAIYLNGTGRKQDGTVASGLMLNRYFYSQFLHPWLEVGRDYRLTLAGTRQVLTLYLDGQKIVTLSHDENAPTGTDKNFRTSFNLPFKEIAKGFKGYIKDIKVYNRTSSAEEVTTEALDKVNIALHKPVYDYRHHSNFWNQHIRPYHKGNITDGDTEASEGRWNSSDRDTDFFIVDLGSSQDISSIEVLFDANRLATDFKILVSDDLEQFRAIHTSSGNTQAKLAIVIQPTKARYVKFESLKRQAGKNEIAVRELRVYQDLAQAERAELARQFAEKLVDYDNQDWLTVHTVLHNKYASANTVRQMLSLVSTLADKPDEPAEPSTPVVPTPPVDEPSTPVVPTPPVDEPSTPVVPTPPVAEPSTPVVPTPPVDDPSTPVVPTPPVDEPSTPVVPTPPVAEPSTPVVPTPPVDEPSTPVVPTPAVDEPSTPVVPTPPVDEPSIPVVPTPPVDEPSTPVVPAPPTTDPSDSEDLVVTEGQFVAPTSHQVPAYDWEARVTLMDRESGVKVEGPALYLYGIERVLGRLETLSDSLHYKLVFLDQAGQEVHPYGPVQLFLPVVVEVESIRLLTAEGPRELPFQLEEEGIRLTSAYGGDYVLTIASLHEKDQSIRPTNQANTKPVDSVLPKTGQEASALLFMGLASLGMASWMRRKRD</sequence>
<dbReference type="InterPro" id="IPR008979">
    <property type="entry name" value="Galactose-bd-like_sf"/>
</dbReference>
<dbReference type="PROSITE" id="PS50022">
    <property type="entry name" value="FA58C_3"/>
    <property type="match status" value="3"/>
</dbReference>
<dbReference type="InterPro" id="IPR015882">
    <property type="entry name" value="HEX_bac_N"/>
</dbReference>
<accession>A0AA96ZZ96</accession>
<dbReference type="Gene3D" id="2.60.120.200">
    <property type="match status" value="1"/>
</dbReference>
<dbReference type="InterPro" id="IPR000421">
    <property type="entry name" value="FA58C"/>
</dbReference>
<dbReference type="GO" id="GO:0005975">
    <property type="term" value="P:carbohydrate metabolic process"/>
    <property type="evidence" value="ECO:0007669"/>
    <property type="project" value="InterPro"/>
</dbReference>
<dbReference type="Gene3D" id="2.60.120.260">
    <property type="entry name" value="Galactose-binding domain-like"/>
    <property type="match status" value="3"/>
</dbReference>
<reference evidence="6 7" key="1">
    <citation type="submission" date="2023-02" db="EMBL/GenBank/DDBJ databases">
        <title>Streptococcus sp. Genome Sequencing and Assembly.</title>
        <authorList>
            <person name="Shore S.M."/>
            <person name="Nicholson T.L."/>
        </authorList>
    </citation>
    <scope>NUCLEOTIDE SEQUENCE [LARGE SCALE GENOMIC DNA]</scope>
    <source>
        <strain evidence="6 7">29896</strain>
    </source>
</reference>
<dbReference type="Pfam" id="PF02838">
    <property type="entry name" value="Glyco_hydro_20b"/>
    <property type="match status" value="1"/>
</dbReference>
<evidence type="ECO:0000256" key="1">
    <source>
        <dbReference type="ARBA" id="ARBA00006285"/>
    </source>
</evidence>
<dbReference type="PANTHER" id="PTHR43678">
    <property type="entry name" value="PUTATIVE (AFU_ORTHOLOGUE AFUA_2G00640)-RELATED"/>
    <property type="match status" value="1"/>
</dbReference>
<dbReference type="Pfam" id="PF00754">
    <property type="entry name" value="F5_F8_type_C"/>
    <property type="match status" value="3"/>
</dbReference>
<keyword evidence="3" id="KW-0326">Glycosidase</keyword>
<dbReference type="NCBIfam" id="TIGR01167">
    <property type="entry name" value="LPXTG_anchor"/>
    <property type="match status" value="1"/>
</dbReference>
<dbReference type="SUPFAM" id="SSF49899">
    <property type="entry name" value="Concanavalin A-like lectins/glucanases"/>
    <property type="match status" value="1"/>
</dbReference>
<dbReference type="InterPro" id="IPR013320">
    <property type="entry name" value="ConA-like_dom_sf"/>
</dbReference>
<evidence type="ECO:0000256" key="4">
    <source>
        <dbReference type="SAM" id="MobiDB-lite"/>
    </source>
</evidence>